<dbReference type="FunFam" id="3.90.400.10:FF:000002">
    <property type="entry name" value="Sucrose isomerase"/>
    <property type="match status" value="1"/>
</dbReference>
<dbReference type="SUPFAM" id="SSF51011">
    <property type="entry name" value="Glycosyl hydrolase domain"/>
    <property type="match status" value="1"/>
</dbReference>
<evidence type="ECO:0000256" key="3">
    <source>
        <dbReference type="ARBA" id="ARBA00022490"/>
    </source>
</evidence>
<keyword evidence="5 7" id="KW-0326">Glycosidase</keyword>
<dbReference type="FunFam" id="2.60.40.1180:FF:000007">
    <property type="entry name" value="Sucrose isomerase"/>
    <property type="match status" value="1"/>
</dbReference>
<name>R4K660_CLOPA</name>
<gene>
    <name evidence="7" type="ORF">Clopa_3928</name>
</gene>
<proteinExistence type="inferred from homology"/>
<dbReference type="FunFam" id="3.20.20.80:FF:000014">
    <property type="entry name" value="Alpha,alpha-phosphotrehalase"/>
    <property type="match status" value="1"/>
</dbReference>
<dbReference type="PANTHER" id="PTHR10357:SF184">
    <property type="entry name" value="OLIGO-1,6-GLUCOSIDASE 1"/>
    <property type="match status" value="1"/>
</dbReference>
<dbReference type="SUPFAM" id="SSF51445">
    <property type="entry name" value="(Trans)glycosidases"/>
    <property type="match status" value="1"/>
</dbReference>
<dbReference type="Gene3D" id="2.60.40.1180">
    <property type="entry name" value="Golgi alpha-mannosidase II"/>
    <property type="match status" value="1"/>
</dbReference>
<comment type="similarity">
    <text evidence="2">Belongs to the glycosyl hydrolase 13 family.</text>
</comment>
<evidence type="ECO:0000313" key="8">
    <source>
        <dbReference type="Proteomes" id="UP000013523"/>
    </source>
</evidence>
<keyword evidence="3" id="KW-0963">Cytoplasm</keyword>
<dbReference type="InterPro" id="IPR032091">
    <property type="entry name" value="Malt_amylase-like_C"/>
</dbReference>
<sequence length="561" mass="66227">MNKTWWKEGVVYQIYPRSFKDSNGDGIGDLSGIIEKLDYLKNLGVNIVWLCPIYRSPNDDNGYDISDYRKIMTEFGTEEDFKELLREMHSRGLKLIMDLVVNHTSDEHHWFAESRKSKDNKYRDYYIWKDGKEGNPPNNWGSFFSGSSWKYDETTEQYYLHLFSTKQPDLNWENKKVRNEVYDMMKFWLDQGIDGFRMDVINLISKVPSLPDGEKVNGALYGDVFPFTANGPRVHEYLQEMNKEVLSNYDIMTVGETPGVNPEIAQLYVNNDRNELNMLFQFELMDIDSGIKGKWDIVPWKLTTFKNIMYKWYDGLKDKGWNSLFLNNHDQPRLVSRFGNDKEYRVESAKMLATFLHTWQGTPYVYQGEEIGMTNVEFKNIEDYRDIEIINMFKEKSEQGIDKDVLMKAIYAKGRDNARTPMQWDSSDNSGFTEGNPWIAVNPNYKEINVEQALEDKNSVFYYYQKLIKLRKENKIIVYGDLELIDKENENIFAYTRSYNGEKLLVVLNFYGEKVQFKVDEKLENKEVKLLISNYQVEDDNLNNIKLRPYEARVYKINFNL</sequence>
<evidence type="ECO:0000256" key="5">
    <source>
        <dbReference type="ARBA" id="ARBA00023295"/>
    </source>
</evidence>
<dbReference type="GO" id="GO:0004556">
    <property type="term" value="F:alpha-amylase activity"/>
    <property type="evidence" value="ECO:0007669"/>
    <property type="project" value="TreeGrafter"/>
</dbReference>
<dbReference type="KEGG" id="cpas:Clopa_3928"/>
<evidence type="ECO:0000313" key="7">
    <source>
        <dbReference type="EMBL" id="AGK98677.1"/>
    </source>
</evidence>
<dbReference type="EMBL" id="CP003261">
    <property type="protein sequence ID" value="AGK98677.1"/>
    <property type="molecule type" value="Genomic_DNA"/>
</dbReference>
<dbReference type="RefSeq" id="WP_015616952.1">
    <property type="nucleotide sequence ID" value="NC_021182.1"/>
</dbReference>
<evidence type="ECO:0000256" key="1">
    <source>
        <dbReference type="ARBA" id="ARBA00004496"/>
    </source>
</evidence>
<dbReference type="Gene3D" id="3.20.20.80">
    <property type="entry name" value="Glycosidases"/>
    <property type="match status" value="1"/>
</dbReference>
<dbReference type="GO" id="GO:0009313">
    <property type="term" value="P:oligosaccharide catabolic process"/>
    <property type="evidence" value="ECO:0007669"/>
    <property type="project" value="TreeGrafter"/>
</dbReference>
<protein>
    <submittedName>
        <fullName evidence="7">Glycosidase</fullName>
    </submittedName>
</protein>
<organism evidence="7 8">
    <name type="scientific">Clostridium pasteurianum BC1</name>
    <dbReference type="NCBI Taxonomy" id="86416"/>
    <lineage>
        <taxon>Bacteria</taxon>
        <taxon>Bacillati</taxon>
        <taxon>Bacillota</taxon>
        <taxon>Clostridia</taxon>
        <taxon>Eubacteriales</taxon>
        <taxon>Clostridiaceae</taxon>
        <taxon>Clostridium</taxon>
    </lineage>
</organism>
<dbReference type="Gene3D" id="3.90.400.10">
    <property type="entry name" value="Oligo-1,6-glucosidase, Domain 2"/>
    <property type="match status" value="1"/>
</dbReference>
<feature type="domain" description="Glycosyl hydrolase family 13 catalytic" evidence="6">
    <location>
        <begin position="13"/>
        <end position="419"/>
    </location>
</feature>
<evidence type="ECO:0000256" key="2">
    <source>
        <dbReference type="ARBA" id="ARBA00008061"/>
    </source>
</evidence>
<dbReference type="Pfam" id="PF16657">
    <property type="entry name" value="Malt_amylase_C"/>
    <property type="match status" value="1"/>
</dbReference>
<keyword evidence="8" id="KW-1185">Reference proteome</keyword>
<dbReference type="STRING" id="86416.Clopa_3928"/>
<evidence type="ECO:0000259" key="6">
    <source>
        <dbReference type="SMART" id="SM00642"/>
    </source>
</evidence>
<dbReference type="NCBIfam" id="NF008183">
    <property type="entry name" value="PRK10933.1"/>
    <property type="match status" value="1"/>
</dbReference>
<dbReference type="eggNOG" id="COG0366">
    <property type="taxonomic scope" value="Bacteria"/>
</dbReference>
<dbReference type="SMART" id="SM00642">
    <property type="entry name" value="Aamy"/>
    <property type="match status" value="1"/>
</dbReference>
<reference evidence="7 8" key="1">
    <citation type="submission" date="2012-01" db="EMBL/GenBank/DDBJ databases">
        <title>Complete sequence of chromosome of Clostridium pasteurianum BC1.</title>
        <authorList>
            <consortium name="US DOE Joint Genome Institute"/>
            <person name="Lucas S."/>
            <person name="Han J."/>
            <person name="Lapidus A."/>
            <person name="Cheng J.-F."/>
            <person name="Goodwin L."/>
            <person name="Pitluck S."/>
            <person name="Peters L."/>
            <person name="Mikhailova N."/>
            <person name="Teshima H."/>
            <person name="Detter J.C."/>
            <person name="Han C."/>
            <person name="Tapia R."/>
            <person name="Land M."/>
            <person name="Hauser L."/>
            <person name="Kyrpides N."/>
            <person name="Ivanova N."/>
            <person name="Pagani I."/>
            <person name="Dunn J."/>
            <person name="Taghavi S."/>
            <person name="Francis A."/>
            <person name="van der Lelie D."/>
            <person name="Woyke T."/>
        </authorList>
    </citation>
    <scope>NUCLEOTIDE SEQUENCE [LARGE SCALE GENOMIC DNA]</scope>
    <source>
        <strain evidence="7 8">BC1</strain>
    </source>
</reference>
<dbReference type="InterPro" id="IPR045857">
    <property type="entry name" value="O16G_dom_2"/>
</dbReference>
<dbReference type="HOGENOM" id="CLU_006462_1_1_9"/>
<dbReference type="Proteomes" id="UP000013523">
    <property type="component" value="Chromosome"/>
</dbReference>
<dbReference type="AlphaFoldDB" id="R4K660"/>
<dbReference type="InterPro" id="IPR013780">
    <property type="entry name" value="Glyco_hydro_b"/>
</dbReference>
<dbReference type="InterPro" id="IPR017853">
    <property type="entry name" value="GH"/>
</dbReference>
<dbReference type="InterPro" id="IPR006047">
    <property type="entry name" value="GH13_cat_dom"/>
</dbReference>
<dbReference type="FunFam" id="3.20.20.80:FF:000064">
    <property type="entry name" value="Oligo-1,6-glucosidase"/>
    <property type="match status" value="1"/>
</dbReference>
<evidence type="ECO:0000256" key="4">
    <source>
        <dbReference type="ARBA" id="ARBA00022801"/>
    </source>
</evidence>
<keyword evidence="4" id="KW-0378">Hydrolase</keyword>
<dbReference type="CDD" id="cd11333">
    <property type="entry name" value="AmyAc_SI_OligoGlu_DGase"/>
    <property type="match status" value="1"/>
</dbReference>
<dbReference type="OrthoDB" id="9805159at2"/>
<dbReference type="PATRIC" id="fig|86416.3.peg.3923"/>
<comment type="subcellular location">
    <subcellularLocation>
        <location evidence="1">Cytoplasm</location>
    </subcellularLocation>
</comment>
<accession>R4K660</accession>
<dbReference type="GO" id="GO:0005737">
    <property type="term" value="C:cytoplasm"/>
    <property type="evidence" value="ECO:0007669"/>
    <property type="project" value="UniProtKB-SubCell"/>
</dbReference>
<dbReference type="PANTHER" id="PTHR10357">
    <property type="entry name" value="ALPHA-AMYLASE FAMILY MEMBER"/>
    <property type="match status" value="1"/>
</dbReference>
<dbReference type="Pfam" id="PF00128">
    <property type="entry name" value="Alpha-amylase"/>
    <property type="match status" value="1"/>
</dbReference>